<evidence type="ECO:0008006" key="3">
    <source>
        <dbReference type="Google" id="ProtNLM"/>
    </source>
</evidence>
<sequence length="146" mass="16223">QLLTEAVNTLGYGEPDDLPTFCTTLRELGGLHRAIVPKLNPEAFTLIFAILPEVIVDVTSHRCKTGPLSTEDRNELISIWRTVTRFMANQVMTGWERLKFPTATSKYLKSYNERCPHSVSSAAVCTSPNPALPGFVPDNYRPVSSQ</sequence>
<organism evidence="1 2">
    <name type="scientific">Pristionchus entomophagus</name>
    <dbReference type="NCBI Taxonomy" id="358040"/>
    <lineage>
        <taxon>Eukaryota</taxon>
        <taxon>Metazoa</taxon>
        <taxon>Ecdysozoa</taxon>
        <taxon>Nematoda</taxon>
        <taxon>Chromadorea</taxon>
        <taxon>Rhabditida</taxon>
        <taxon>Rhabditina</taxon>
        <taxon>Diplogasteromorpha</taxon>
        <taxon>Diplogasteroidea</taxon>
        <taxon>Neodiplogasteridae</taxon>
        <taxon>Pristionchus</taxon>
    </lineage>
</organism>
<dbReference type="GO" id="GO:0019825">
    <property type="term" value="F:oxygen binding"/>
    <property type="evidence" value="ECO:0007669"/>
    <property type="project" value="InterPro"/>
</dbReference>
<name>A0AAV5UFG3_9BILA</name>
<accession>A0AAV5UFG3</accession>
<feature type="non-terminal residue" evidence="1">
    <location>
        <position position="1"/>
    </location>
</feature>
<dbReference type="AlphaFoldDB" id="A0AAV5UFG3"/>
<evidence type="ECO:0000313" key="2">
    <source>
        <dbReference type="Proteomes" id="UP001432027"/>
    </source>
</evidence>
<gene>
    <name evidence="1" type="ORF">PENTCL1PPCAC_26989</name>
</gene>
<evidence type="ECO:0000313" key="1">
    <source>
        <dbReference type="EMBL" id="GMT04815.1"/>
    </source>
</evidence>
<reference evidence="1" key="1">
    <citation type="submission" date="2023-10" db="EMBL/GenBank/DDBJ databases">
        <title>Genome assembly of Pristionchus species.</title>
        <authorList>
            <person name="Yoshida K."/>
            <person name="Sommer R.J."/>
        </authorList>
    </citation>
    <scope>NUCLEOTIDE SEQUENCE</scope>
    <source>
        <strain evidence="1">RS0144</strain>
    </source>
</reference>
<keyword evidence="2" id="KW-1185">Reference proteome</keyword>
<dbReference type="Gene3D" id="1.10.490.10">
    <property type="entry name" value="Globins"/>
    <property type="match status" value="1"/>
</dbReference>
<protein>
    <recommendedName>
        <fullName evidence="3">Globin family profile domain-containing protein</fullName>
    </recommendedName>
</protein>
<comment type="caution">
    <text evidence="1">The sequence shown here is derived from an EMBL/GenBank/DDBJ whole genome shotgun (WGS) entry which is preliminary data.</text>
</comment>
<dbReference type="GO" id="GO:0020037">
    <property type="term" value="F:heme binding"/>
    <property type="evidence" value="ECO:0007669"/>
    <property type="project" value="InterPro"/>
</dbReference>
<feature type="non-terminal residue" evidence="1">
    <location>
        <position position="146"/>
    </location>
</feature>
<dbReference type="EMBL" id="BTSX01000006">
    <property type="protein sequence ID" value="GMT04815.1"/>
    <property type="molecule type" value="Genomic_DNA"/>
</dbReference>
<dbReference type="InterPro" id="IPR012292">
    <property type="entry name" value="Globin/Proto"/>
</dbReference>
<dbReference type="Proteomes" id="UP001432027">
    <property type="component" value="Unassembled WGS sequence"/>
</dbReference>
<proteinExistence type="predicted"/>